<evidence type="ECO:0000256" key="8">
    <source>
        <dbReference type="ARBA" id="ARBA00023010"/>
    </source>
</evidence>
<dbReference type="STRING" id="45354.A0A1L0BGL8"/>
<evidence type="ECO:0000256" key="7">
    <source>
        <dbReference type="ARBA" id="ARBA00022989"/>
    </source>
</evidence>
<evidence type="ECO:0000256" key="1">
    <source>
        <dbReference type="ARBA" id="ARBA00004389"/>
    </source>
</evidence>
<evidence type="ECO:0000256" key="3">
    <source>
        <dbReference type="ARBA" id="ARBA00022448"/>
    </source>
</evidence>
<dbReference type="GO" id="GO:0006886">
    <property type="term" value="P:intracellular protein transport"/>
    <property type="evidence" value="ECO:0007669"/>
    <property type="project" value="InterPro"/>
</dbReference>
<comment type="function">
    <text evidence="10">Necessary for protein translocation in the endoplasmic reticulum.</text>
</comment>
<gene>
    <name evidence="12" type="ORF">SAMEA4029010_CIC11G00000000805</name>
</gene>
<reference evidence="12 13" key="1">
    <citation type="submission" date="2016-10" db="EMBL/GenBank/DDBJ databases">
        <authorList>
            <person name="de Groot N.N."/>
        </authorList>
    </citation>
    <scope>NUCLEOTIDE SEQUENCE [LARGE SCALE GENOMIC DNA]</scope>
    <source>
        <strain evidence="12 13">CBS 141442</strain>
    </source>
</reference>
<keyword evidence="3 10" id="KW-0813">Transport</keyword>
<keyword evidence="5 10" id="KW-0256">Endoplasmic reticulum</keyword>
<sequence>MVCGSIFIVSSSAVAPGGLRAAAKRKNVADKKAKEASQMPLSTRAAGAGGSSATMLKLFTDEAQGLRVDPLVVLFLAVGFIFSVIVLHVLAKITGKFTS</sequence>
<keyword evidence="7 11" id="KW-1133">Transmembrane helix</keyword>
<evidence type="ECO:0000313" key="12">
    <source>
        <dbReference type="EMBL" id="SGZ49392.1"/>
    </source>
</evidence>
<keyword evidence="6 10" id="KW-0653">Protein transport</keyword>
<dbReference type="PIRSF" id="PIRSF006398">
    <property type="entry name" value="Sec61_beta_euk"/>
    <property type="match status" value="1"/>
</dbReference>
<proteinExistence type="inferred from homology"/>
<keyword evidence="9 10" id="KW-0472">Membrane</keyword>
<dbReference type="Pfam" id="PF03911">
    <property type="entry name" value="Sec61_beta"/>
    <property type="match status" value="1"/>
</dbReference>
<feature type="transmembrane region" description="Helical" evidence="11">
    <location>
        <begin position="71"/>
        <end position="91"/>
    </location>
</feature>
<dbReference type="AlphaFoldDB" id="A0A1L0BGL8"/>
<dbReference type="EMBL" id="LT635757">
    <property type="protein sequence ID" value="SGZ49392.1"/>
    <property type="molecule type" value="Genomic_DNA"/>
</dbReference>
<name>A0A1L0BGL8_9ASCO</name>
<dbReference type="Proteomes" id="UP000182334">
    <property type="component" value="Chromosome II"/>
</dbReference>
<comment type="similarity">
    <text evidence="2 10">Belongs to the SEC61-beta family.</text>
</comment>
<evidence type="ECO:0000256" key="5">
    <source>
        <dbReference type="ARBA" id="ARBA00022824"/>
    </source>
</evidence>
<evidence type="ECO:0000256" key="9">
    <source>
        <dbReference type="ARBA" id="ARBA00023136"/>
    </source>
</evidence>
<organism evidence="12 13">
    <name type="scientific">Sungouiella intermedia</name>
    <dbReference type="NCBI Taxonomy" id="45354"/>
    <lineage>
        <taxon>Eukaryota</taxon>
        <taxon>Fungi</taxon>
        <taxon>Dikarya</taxon>
        <taxon>Ascomycota</taxon>
        <taxon>Saccharomycotina</taxon>
        <taxon>Pichiomycetes</taxon>
        <taxon>Metschnikowiaceae</taxon>
        <taxon>Sungouiella</taxon>
    </lineage>
</organism>
<evidence type="ECO:0000313" key="13">
    <source>
        <dbReference type="Proteomes" id="UP000182334"/>
    </source>
</evidence>
<protein>
    <recommendedName>
        <fullName evidence="10">Protein transport protein Sec61 subunit beta</fullName>
    </recommendedName>
</protein>
<keyword evidence="8 10" id="KW-0811">Translocation</keyword>
<evidence type="ECO:0000256" key="6">
    <source>
        <dbReference type="ARBA" id="ARBA00022927"/>
    </source>
</evidence>
<dbReference type="OrthoDB" id="5401193at2759"/>
<dbReference type="PANTHER" id="PTHR13509">
    <property type="entry name" value="SEC61 SUBUNIT BETA"/>
    <property type="match status" value="1"/>
</dbReference>
<accession>A0A1L0BGL8</accession>
<dbReference type="InterPro" id="IPR030671">
    <property type="entry name" value="Sec61-beta/Sbh"/>
</dbReference>
<evidence type="ECO:0000256" key="4">
    <source>
        <dbReference type="ARBA" id="ARBA00022692"/>
    </source>
</evidence>
<keyword evidence="4 11" id="KW-0812">Transmembrane</keyword>
<keyword evidence="13" id="KW-1185">Reference proteome</keyword>
<dbReference type="InterPro" id="IPR016482">
    <property type="entry name" value="SecG/Sec61-beta/Sbh"/>
</dbReference>
<evidence type="ECO:0000256" key="11">
    <source>
        <dbReference type="SAM" id="Phobius"/>
    </source>
</evidence>
<dbReference type="GO" id="GO:0005784">
    <property type="term" value="C:Sec61 translocon complex"/>
    <property type="evidence" value="ECO:0007669"/>
    <property type="project" value="UniProtKB-UniRule"/>
</dbReference>
<comment type="subcellular location">
    <subcellularLocation>
        <location evidence="1">Endoplasmic reticulum membrane</location>
        <topology evidence="1">Single-pass membrane protein</topology>
    </subcellularLocation>
</comment>
<evidence type="ECO:0000256" key="10">
    <source>
        <dbReference type="PIRNR" id="PIRNR006398"/>
    </source>
</evidence>
<evidence type="ECO:0000256" key="2">
    <source>
        <dbReference type="ARBA" id="ARBA00006103"/>
    </source>
</evidence>